<name>A0A5B7E5Y6_PORTR</name>
<accession>A0A5B7E5Y6</accession>
<comment type="caution">
    <text evidence="1">The sequence shown here is derived from an EMBL/GenBank/DDBJ whole genome shotgun (WGS) entry which is preliminary data.</text>
</comment>
<reference evidence="1 2" key="1">
    <citation type="submission" date="2019-05" db="EMBL/GenBank/DDBJ databases">
        <title>Another draft genome of Portunus trituberculatus and its Hox gene families provides insights of decapod evolution.</title>
        <authorList>
            <person name="Jeong J.-H."/>
            <person name="Song I."/>
            <person name="Kim S."/>
            <person name="Choi T."/>
            <person name="Kim D."/>
            <person name="Ryu S."/>
            <person name="Kim W."/>
        </authorList>
    </citation>
    <scope>NUCLEOTIDE SEQUENCE [LARGE SCALE GENOMIC DNA]</scope>
    <source>
        <tissue evidence="1">Muscle</tissue>
    </source>
</reference>
<sequence length="92" mass="10331">MQHFGGEKEAEDKQRVEQTKWLKGTLTLRSDRFREKSDVTGELCGSLCGHQGTAKFEFKSPSVHSVKGGIVHDLAMEVQILVENKMMQLILA</sequence>
<organism evidence="1 2">
    <name type="scientific">Portunus trituberculatus</name>
    <name type="common">Swimming crab</name>
    <name type="synonym">Neptunus trituberculatus</name>
    <dbReference type="NCBI Taxonomy" id="210409"/>
    <lineage>
        <taxon>Eukaryota</taxon>
        <taxon>Metazoa</taxon>
        <taxon>Ecdysozoa</taxon>
        <taxon>Arthropoda</taxon>
        <taxon>Crustacea</taxon>
        <taxon>Multicrustacea</taxon>
        <taxon>Malacostraca</taxon>
        <taxon>Eumalacostraca</taxon>
        <taxon>Eucarida</taxon>
        <taxon>Decapoda</taxon>
        <taxon>Pleocyemata</taxon>
        <taxon>Brachyura</taxon>
        <taxon>Eubrachyura</taxon>
        <taxon>Portunoidea</taxon>
        <taxon>Portunidae</taxon>
        <taxon>Portuninae</taxon>
        <taxon>Portunus</taxon>
    </lineage>
</organism>
<proteinExistence type="predicted"/>
<protein>
    <submittedName>
        <fullName evidence="1">Uncharacterized protein</fullName>
    </submittedName>
</protein>
<evidence type="ECO:0000313" key="1">
    <source>
        <dbReference type="EMBL" id="MPC28735.1"/>
    </source>
</evidence>
<gene>
    <name evidence="1" type="ORF">E2C01_021946</name>
</gene>
<dbReference type="EMBL" id="VSRR010001958">
    <property type="protein sequence ID" value="MPC28735.1"/>
    <property type="molecule type" value="Genomic_DNA"/>
</dbReference>
<keyword evidence="2" id="KW-1185">Reference proteome</keyword>
<dbReference type="AlphaFoldDB" id="A0A5B7E5Y6"/>
<dbReference type="Proteomes" id="UP000324222">
    <property type="component" value="Unassembled WGS sequence"/>
</dbReference>
<evidence type="ECO:0000313" key="2">
    <source>
        <dbReference type="Proteomes" id="UP000324222"/>
    </source>
</evidence>